<dbReference type="GO" id="GO:0003735">
    <property type="term" value="F:structural constituent of ribosome"/>
    <property type="evidence" value="ECO:0007669"/>
    <property type="project" value="InterPro"/>
</dbReference>
<evidence type="ECO:0000313" key="3">
    <source>
        <dbReference type="Proteomes" id="UP000326939"/>
    </source>
</evidence>
<name>A0A5N5KBQ5_9ROSI</name>
<dbReference type="Gene3D" id="3.10.290.10">
    <property type="entry name" value="RNA-binding S4 domain"/>
    <property type="match status" value="1"/>
</dbReference>
<dbReference type="GO" id="GO:0006412">
    <property type="term" value="P:translation"/>
    <property type="evidence" value="ECO:0007669"/>
    <property type="project" value="InterPro"/>
</dbReference>
<keyword evidence="3" id="KW-1185">Reference proteome</keyword>
<dbReference type="EMBL" id="VDCV01000015">
    <property type="protein sequence ID" value="KAB5525007.1"/>
    <property type="molecule type" value="Genomic_DNA"/>
</dbReference>
<gene>
    <name evidence="2" type="ORF">DKX38_022756</name>
</gene>
<organism evidence="2 3">
    <name type="scientific">Salix brachista</name>
    <dbReference type="NCBI Taxonomy" id="2182728"/>
    <lineage>
        <taxon>Eukaryota</taxon>
        <taxon>Viridiplantae</taxon>
        <taxon>Streptophyta</taxon>
        <taxon>Embryophyta</taxon>
        <taxon>Tracheophyta</taxon>
        <taxon>Spermatophyta</taxon>
        <taxon>Magnoliopsida</taxon>
        <taxon>eudicotyledons</taxon>
        <taxon>Gunneridae</taxon>
        <taxon>Pentapetalae</taxon>
        <taxon>rosids</taxon>
        <taxon>fabids</taxon>
        <taxon>Malpighiales</taxon>
        <taxon>Salicaceae</taxon>
        <taxon>Saliceae</taxon>
        <taxon>Salix</taxon>
    </lineage>
</organism>
<dbReference type="InterPro" id="IPR013843">
    <property type="entry name" value="Ribosomal_eS4_N"/>
</dbReference>
<evidence type="ECO:0000313" key="2">
    <source>
        <dbReference type="EMBL" id="KAB5525007.1"/>
    </source>
</evidence>
<dbReference type="PANTHER" id="PTHR11581">
    <property type="entry name" value="30S/40S RIBOSOMAL PROTEIN S4"/>
    <property type="match status" value="1"/>
</dbReference>
<dbReference type="AlphaFoldDB" id="A0A5N5KBQ5"/>
<dbReference type="InterPro" id="IPR036986">
    <property type="entry name" value="S4_RNA-bd_sf"/>
</dbReference>
<dbReference type="PANTHER" id="PTHR11581:SF0">
    <property type="entry name" value="SMALL RIBOSOMAL SUBUNIT PROTEIN ES4"/>
    <property type="match status" value="1"/>
</dbReference>
<evidence type="ECO:0000259" key="1">
    <source>
        <dbReference type="Pfam" id="PF08071"/>
    </source>
</evidence>
<dbReference type="GO" id="GO:0022627">
    <property type="term" value="C:cytosolic small ribosomal subunit"/>
    <property type="evidence" value="ECO:0007669"/>
    <property type="project" value="TreeGrafter"/>
</dbReference>
<accession>A0A5N5KBQ5</accession>
<feature type="domain" description="Small ribosomal subunit protein eS4 N-terminal" evidence="1">
    <location>
        <begin position="3"/>
        <end position="40"/>
    </location>
</feature>
<sequence length="224" mass="25310">MARGLEKNLKRLNAPKHGCLTNLVAHLYAPKPSSGPHKSRECSPLILILRNRLKYALTYREVIAILMQRHAIVDGKMGFGVCFFNDLVSDGKCLLAREHEVGYRSLCLPSLRYACLESSLCDEMLRVPFLNPEIGGCFEGEPKACLLAFNGGSVVFVCRHWDVNSILLPSPSTIYLHDIDVYSSEVTGDENEFIRVLKLGVRNEHIGWDVYVTRHLHFLLKQEL</sequence>
<dbReference type="GO" id="GO:0003723">
    <property type="term" value="F:RNA binding"/>
    <property type="evidence" value="ECO:0007669"/>
    <property type="project" value="InterPro"/>
</dbReference>
<dbReference type="Pfam" id="PF08071">
    <property type="entry name" value="RS4NT"/>
    <property type="match status" value="1"/>
</dbReference>
<dbReference type="Proteomes" id="UP000326939">
    <property type="component" value="Chromosome 15"/>
</dbReference>
<protein>
    <recommendedName>
        <fullName evidence="1">Small ribosomal subunit protein eS4 N-terminal domain-containing protein</fullName>
    </recommendedName>
</protein>
<comment type="caution">
    <text evidence="2">The sequence shown here is derived from an EMBL/GenBank/DDBJ whole genome shotgun (WGS) entry which is preliminary data.</text>
</comment>
<reference evidence="3" key="1">
    <citation type="journal article" date="2019" name="Gigascience">
        <title>De novo genome assembly of the endangered Acer yangbiense, a plant species with extremely small populations endemic to Yunnan Province, China.</title>
        <authorList>
            <person name="Yang J."/>
            <person name="Wariss H.M."/>
            <person name="Tao L."/>
            <person name="Zhang R."/>
            <person name="Yun Q."/>
            <person name="Hollingsworth P."/>
            <person name="Dao Z."/>
            <person name="Luo G."/>
            <person name="Guo H."/>
            <person name="Ma Y."/>
            <person name="Sun W."/>
        </authorList>
    </citation>
    <scope>NUCLEOTIDE SEQUENCE [LARGE SCALE GENOMIC DNA]</scope>
    <source>
        <strain evidence="3">cv. br00</strain>
    </source>
</reference>
<proteinExistence type="predicted"/>
<dbReference type="InterPro" id="IPR000876">
    <property type="entry name" value="Ribosomal_eS4"/>
</dbReference>